<dbReference type="AlphaFoldDB" id="A0A9P9WGR0"/>
<dbReference type="PANTHER" id="PTHR42023:SF1">
    <property type="entry name" value="BHLH DOMAIN-CONTAINING PROTEIN"/>
    <property type="match status" value="1"/>
</dbReference>
<feature type="compositionally biased region" description="Polar residues" evidence="1">
    <location>
        <begin position="1"/>
        <end position="14"/>
    </location>
</feature>
<evidence type="ECO:0000256" key="1">
    <source>
        <dbReference type="SAM" id="MobiDB-lite"/>
    </source>
</evidence>
<feature type="compositionally biased region" description="Polar residues" evidence="1">
    <location>
        <begin position="273"/>
        <end position="282"/>
    </location>
</feature>
<evidence type="ECO:0000313" key="3">
    <source>
        <dbReference type="Proteomes" id="UP000829685"/>
    </source>
</evidence>
<organism evidence="2 3">
    <name type="scientific">Neoarthrinium moseri</name>
    <dbReference type="NCBI Taxonomy" id="1658444"/>
    <lineage>
        <taxon>Eukaryota</taxon>
        <taxon>Fungi</taxon>
        <taxon>Dikarya</taxon>
        <taxon>Ascomycota</taxon>
        <taxon>Pezizomycotina</taxon>
        <taxon>Sordariomycetes</taxon>
        <taxon>Xylariomycetidae</taxon>
        <taxon>Amphisphaeriales</taxon>
        <taxon>Apiosporaceae</taxon>
        <taxon>Neoarthrinium</taxon>
    </lineage>
</organism>
<feature type="compositionally biased region" description="Pro residues" evidence="1">
    <location>
        <begin position="346"/>
        <end position="362"/>
    </location>
</feature>
<sequence length="641" mass="70139">MLTPRYSSSQTSAPAVQAPRYPPQASRDSYRNSGYGRPASSIYSQPSPAAATFAAQQLRDDVYGGPHEVSPPSSPDELTPRHGSRPYDRGDVSPIEEPDNSLYIMDRAPPSQPDHGASSIPMMRRERRKHSDAAMRALQESKSRERLRQPRPHGSDVRWDPSTGEPTTSNKGRPSQINPHHYVKDLSSAKAPTGAPRATGQQPISPFGVRLKPAQRKTAERPEPEPAPRPEWRGGSGRTALVAPVNDKNDVTPLNIPRRSSKRVARGPGVLSPVSSLDSETASPPPHRGAPMGVDENRSPQGTIRNVVPSAQHVPAKTDNDFSTQSSYPSPPLSDGRPVPNRTTPQQPPRKPVQAPPPPTHLPSPQSLYPPNEKAIRRKPPTGPSHNPQISTSSSVYSQQDVPSAPAPRADDWAQPPSRFSVTTYATSAHTESPRPSVDDDAPPLPTPPRQFTESPKPAPGSSVLDRKRPVVKGYEEAPKSPAPPQPIKINMDSPYYVPANPRSRPSGPRPVPYGNHSTLSVASVSSADKILPLAPPEETARDRVTQLNAKLEALGNRRININQAIKQMTELMPTDNILASEAVIRKREAEKRKVEVLKTELADVQREEYELGLKLHRAYKRLDRDAEYEPTGLWVRRVTG</sequence>
<protein>
    <submittedName>
        <fullName evidence="2">Uncharacterized protein</fullName>
    </submittedName>
</protein>
<dbReference type="OrthoDB" id="4507572at2759"/>
<keyword evidence="3" id="KW-1185">Reference proteome</keyword>
<feature type="compositionally biased region" description="Polar residues" evidence="1">
    <location>
        <begin position="164"/>
        <end position="178"/>
    </location>
</feature>
<comment type="caution">
    <text evidence="2">The sequence shown here is derived from an EMBL/GenBank/DDBJ whole genome shotgun (WGS) entry which is preliminary data.</text>
</comment>
<gene>
    <name evidence="2" type="ORF">JX265_008934</name>
</gene>
<feature type="region of interest" description="Disordered" evidence="1">
    <location>
        <begin position="1"/>
        <end position="511"/>
    </location>
</feature>
<dbReference type="Proteomes" id="UP000829685">
    <property type="component" value="Unassembled WGS sequence"/>
</dbReference>
<feature type="compositionally biased region" description="Basic and acidic residues" evidence="1">
    <location>
        <begin position="129"/>
        <end position="159"/>
    </location>
</feature>
<dbReference type="EMBL" id="JAFIMR010000026">
    <property type="protein sequence ID" value="KAI1862888.1"/>
    <property type="molecule type" value="Genomic_DNA"/>
</dbReference>
<proteinExistence type="predicted"/>
<dbReference type="PANTHER" id="PTHR42023">
    <property type="entry name" value="BHLH DOMAIN-CONTAINING PROTEIN"/>
    <property type="match status" value="1"/>
</dbReference>
<evidence type="ECO:0000313" key="2">
    <source>
        <dbReference type="EMBL" id="KAI1862888.1"/>
    </source>
</evidence>
<feature type="compositionally biased region" description="Polar residues" evidence="1">
    <location>
        <begin position="418"/>
        <end position="431"/>
    </location>
</feature>
<feature type="compositionally biased region" description="Basic and acidic residues" evidence="1">
    <location>
        <begin position="217"/>
        <end position="232"/>
    </location>
</feature>
<reference evidence="2" key="1">
    <citation type="submission" date="2021-03" db="EMBL/GenBank/DDBJ databases">
        <title>Revisited historic fungal species revealed as producer of novel bioactive compounds through whole genome sequencing and comparative genomics.</title>
        <authorList>
            <person name="Vignolle G.A."/>
            <person name="Hochenegger N."/>
            <person name="Mach R.L."/>
            <person name="Mach-Aigner A.R."/>
            <person name="Javad Rahimi M."/>
            <person name="Salim K.A."/>
            <person name="Chan C.M."/>
            <person name="Lim L.B.L."/>
            <person name="Cai F."/>
            <person name="Druzhinina I.S."/>
            <person name="U'Ren J.M."/>
            <person name="Derntl C."/>
        </authorList>
    </citation>
    <scope>NUCLEOTIDE SEQUENCE</scope>
    <source>
        <strain evidence="2">TUCIM 5799</strain>
    </source>
</reference>
<feature type="compositionally biased region" description="Basic and acidic residues" evidence="1">
    <location>
        <begin position="465"/>
        <end position="479"/>
    </location>
</feature>
<name>A0A9P9WGR0_9PEZI</name>
<accession>A0A9P9WGR0</accession>
<feature type="compositionally biased region" description="Polar residues" evidence="1">
    <location>
        <begin position="384"/>
        <end position="402"/>
    </location>
</feature>